<sequence length="71" mass="8041">MKAIINRMVLLLALTVGSVVGFFKGNEAKQKWIFKIRSSFDEKKHLAEQRRVIRQGGVALDDIEIAAFHNS</sequence>
<dbReference type="OrthoDB" id="676770at2"/>
<protein>
    <submittedName>
        <fullName evidence="1">Uncharacterized protein</fullName>
    </submittedName>
</protein>
<accession>A0A4Q7MTU9</accession>
<dbReference type="Proteomes" id="UP000293874">
    <property type="component" value="Unassembled WGS sequence"/>
</dbReference>
<gene>
    <name evidence="1" type="ORF">EV199_3287</name>
</gene>
<dbReference type="RefSeq" id="WP_130541896.1">
    <property type="nucleotide sequence ID" value="NZ_CP042431.1"/>
</dbReference>
<organism evidence="1 2">
    <name type="scientific">Pseudobacter ginsenosidimutans</name>
    <dbReference type="NCBI Taxonomy" id="661488"/>
    <lineage>
        <taxon>Bacteria</taxon>
        <taxon>Pseudomonadati</taxon>
        <taxon>Bacteroidota</taxon>
        <taxon>Chitinophagia</taxon>
        <taxon>Chitinophagales</taxon>
        <taxon>Chitinophagaceae</taxon>
        <taxon>Pseudobacter</taxon>
    </lineage>
</organism>
<name>A0A4Q7MTU9_9BACT</name>
<proteinExistence type="predicted"/>
<evidence type="ECO:0000313" key="1">
    <source>
        <dbReference type="EMBL" id="RZS71384.1"/>
    </source>
</evidence>
<reference evidence="1 2" key="1">
    <citation type="submission" date="2019-02" db="EMBL/GenBank/DDBJ databases">
        <title>Genomic Encyclopedia of Type Strains, Phase IV (KMG-IV): sequencing the most valuable type-strain genomes for metagenomic binning, comparative biology and taxonomic classification.</title>
        <authorList>
            <person name="Goeker M."/>
        </authorList>
    </citation>
    <scope>NUCLEOTIDE SEQUENCE [LARGE SCALE GENOMIC DNA]</scope>
    <source>
        <strain evidence="1 2">DSM 18116</strain>
    </source>
</reference>
<dbReference type="AlphaFoldDB" id="A0A4Q7MTU9"/>
<keyword evidence="2" id="KW-1185">Reference proteome</keyword>
<dbReference type="EMBL" id="SGXA01000002">
    <property type="protein sequence ID" value="RZS71384.1"/>
    <property type="molecule type" value="Genomic_DNA"/>
</dbReference>
<evidence type="ECO:0000313" key="2">
    <source>
        <dbReference type="Proteomes" id="UP000293874"/>
    </source>
</evidence>
<comment type="caution">
    <text evidence="1">The sequence shown here is derived from an EMBL/GenBank/DDBJ whole genome shotgun (WGS) entry which is preliminary data.</text>
</comment>